<dbReference type="PROSITE" id="PS51257">
    <property type="entry name" value="PROKAR_LIPOPROTEIN"/>
    <property type="match status" value="1"/>
</dbReference>
<dbReference type="Gene3D" id="3.30.300.210">
    <property type="entry name" value="Nutrient germinant receptor protein C, domain 3"/>
    <property type="match status" value="1"/>
</dbReference>
<dbReference type="EMBL" id="JACCBX010000009">
    <property type="protein sequence ID" value="NYE07388.1"/>
    <property type="molecule type" value="Genomic_DNA"/>
</dbReference>
<feature type="domain" description="Spore germination protein N-terminal" evidence="10">
    <location>
        <begin position="25"/>
        <end position="188"/>
    </location>
</feature>
<keyword evidence="4 8" id="KW-0732">Signal</keyword>
<organism evidence="11 12">
    <name type="scientific">Neobacillus niacini</name>
    <dbReference type="NCBI Taxonomy" id="86668"/>
    <lineage>
        <taxon>Bacteria</taxon>
        <taxon>Bacillati</taxon>
        <taxon>Bacillota</taxon>
        <taxon>Bacilli</taxon>
        <taxon>Bacillales</taxon>
        <taxon>Bacillaceae</taxon>
        <taxon>Neobacillus</taxon>
    </lineage>
</organism>
<comment type="similarity">
    <text evidence="2">Belongs to the GerABKC lipoprotein family.</text>
</comment>
<dbReference type="Pfam" id="PF05504">
    <property type="entry name" value="Spore_GerAC"/>
    <property type="match status" value="1"/>
</dbReference>
<accession>A0A852TJH4</accession>
<dbReference type="GO" id="GO:0009847">
    <property type="term" value="P:spore germination"/>
    <property type="evidence" value="ECO:0007669"/>
    <property type="project" value="InterPro"/>
</dbReference>
<evidence type="ECO:0000313" key="11">
    <source>
        <dbReference type="EMBL" id="NYE07388.1"/>
    </source>
</evidence>
<evidence type="ECO:0000256" key="3">
    <source>
        <dbReference type="ARBA" id="ARBA00022544"/>
    </source>
</evidence>
<feature type="domain" description="Spore germination GerAC-like C-terminal" evidence="9">
    <location>
        <begin position="197"/>
        <end position="357"/>
    </location>
</feature>
<name>A0A852TJH4_9BACI</name>
<dbReference type="NCBIfam" id="TIGR02887">
    <property type="entry name" value="spore_ger_x_C"/>
    <property type="match status" value="1"/>
</dbReference>
<dbReference type="PANTHER" id="PTHR35789">
    <property type="entry name" value="SPORE GERMINATION PROTEIN B3"/>
    <property type="match status" value="1"/>
</dbReference>
<evidence type="ECO:0000313" key="12">
    <source>
        <dbReference type="Proteomes" id="UP000548423"/>
    </source>
</evidence>
<evidence type="ECO:0000259" key="10">
    <source>
        <dbReference type="Pfam" id="PF25198"/>
    </source>
</evidence>
<dbReference type="GO" id="GO:0016020">
    <property type="term" value="C:membrane"/>
    <property type="evidence" value="ECO:0007669"/>
    <property type="project" value="UniProtKB-SubCell"/>
</dbReference>
<evidence type="ECO:0000256" key="4">
    <source>
        <dbReference type="ARBA" id="ARBA00022729"/>
    </source>
</evidence>
<dbReference type="Proteomes" id="UP000548423">
    <property type="component" value="Unassembled WGS sequence"/>
</dbReference>
<reference evidence="12" key="2">
    <citation type="submission" date="2020-08" db="EMBL/GenBank/DDBJ databases">
        <title>The Agave Microbiome: Exploring the role of microbial communities in plant adaptations to desert environments.</title>
        <authorList>
            <person name="Partida-Martinez L.P."/>
        </authorList>
    </citation>
    <scope>NUCLEOTIDE SEQUENCE [LARGE SCALE GENOMIC DNA]</scope>
    <source>
        <strain evidence="12">AT2.8</strain>
    </source>
</reference>
<evidence type="ECO:0000259" key="9">
    <source>
        <dbReference type="Pfam" id="PF05504"/>
    </source>
</evidence>
<dbReference type="InterPro" id="IPR046953">
    <property type="entry name" value="Spore_GerAC-like_C"/>
</dbReference>
<keyword evidence="5" id="KW-0472">Membrane</keyword>
<dbReference type="PANTHER" id="PTHR35789:SF1">
    <property type="entry name" value="SPORE GERMINATION PROTEIN B3"/>
    <property type="match status" value="1"/>
</dbReference>
<evidence type="ECO:0000256" key="5">
    <source>
        <dbReference type="ARBA" id="ARBA00023136"/>
    </source>
</evidence>
<dbReference type="InterPro" id="IPR008844">
    <property type="entry name" value="Spore_GerAC-like"/>
</dbReference>
<sequence length="360" mass="41099">MMNRSAFCLFLILLLSGCSFLPTNIVNEIDMAQGVGYDLSDKTNIKGTIVFPIFKKDKTSTTEVRAAIGKSSKEIRSILNNETRYPLVSGQLRVALYGKNLAKKGINDFVDTLHRDPSIGSIVQMAIVDGNANELYKMKKYKNDNVSVHIQELLEQNMKMGLLPETNLQSFLFQFFQIGQDPYLPLIKKEAENIRITGLAIFKDDRYVTSIPMKDFFIFKALVDKNSLGLRQFILANRDKVVLETINSNAKYKVNIVHGRPEFTINLKLKTKLQEFAASEKERQAFDKKKYQKQVEQVLEKSALSMVSQFQKHRVDPLGLGAKYKEHFRGFNEKQWNEDYPNVKVHVNADVEIVQTGSID</sequence>
<dbReference type="AlphaFoldDB" id="A0A852TJH4"/>
<feature type="chain" id="PRO_5039343130" evidence="8">
    <location>
        <begin position="22"/>
        <end position="360"/>
    </location>
</feature>
<keyword evidence="6" id="KW-0564">Palmitate</keyword>
<proteinExistence type="inferred from homology"/>
<evidence type="ECO:0000256" key="8">
    <source>
        <dbReference type="SAM" id="SignalP"/>
    </source>
</evidence>
<evidence type="ECO:0000256" key="7">
    <source>
        <dbReference type="ARBA" id="ARBA00023288"/>
    </source>
</evidence>
<keyword evidence="7" id="KW-0449">Lipoprotein</keyword>
<dbReference type="InterPro" id="IPR057336">
    <property type="entry name" value="GerAC_N"/>
</dbReference>
<protein>
    <submittedName>
        <fullName evidence="11">Spore germination protein</fullName>
    </submittedName>
</protein>
<gene>
    <name evidence="11" type="ORF">F4694_004199</name>
</gene>
<keyword evidence="3" id="KW-0309">Germination</keyword>
<comment type="subcellular location">
    <subcellularLocation>
        <location evidence="1">Membrane</location>
        <topology evidence="1">Lipid-anchor</topology>
    </subcellularLocation>
</comment>
<comment type="caution">
    <text evidence="11">The sequence shown here is derived from an EMBL/GenBank/DDBJ whole genome shotgun (WGS) entry which is preliminary data.</text>
</comment>
<evidence type="ECO:0000256" key="6">
    <source>
        <dbReference type="ARBA" id="ARBA00023139"/>
    </source>
</evidence>
<dbReference type="Pfam" id="PF25198">
    <property type="entry name" value="Spore_GerAC_N"/>
    <property type="match status" value="1"/>
</dbReference>
<dbReference type="InterPro" id="IPR038501">
    <property type="entry name" value="Spore_GerAC_C_sf"/>
</dbReference>
<reference evidence="12" key="1">
    <citation type="submission" date="2020-07" db="EMBL/GenBank/DDBJ databases">
        <authorList>
            <person name="Partida-Martinez L."/>
            <person name="Huntemann M."/>
            <person name="Clum A."/>
            <person name="Wang J."/>
            <person name="Palaniappan K."/>
            <person name="Ritter S."/>
            <person name="Chen I.-M."/>
            <person name="Stamatis D."/>
            <person name="Reddy T."/>
            <person name="O'Malley R."/>
            <person name="Daum C."/>
            <person name="Shapiro N."/>
            <person name="Ivanova N."/>
            <person name="Kyrpides N."/>
            <person name="Woyke T."/>
        </authorList>
    </citation>
    <scope>NUCLEOTIDE SEQUENCE [LARGE SCALE GENOMIC DNA]</scope>
    <source>
        <strain evidence="12">AT2.8</strain>
    </source>
</reference>
<evidence type="ECO:0000256" key="1">
    <source>
        <dbReference type="ARBA" id="ARBA00004635"/>
    </source>
</evidence>
<evidence type="ECO:0000256" key="2">
    <source>
        <dbReference type="ARBA" id="ARBA00007886"/>
    </source>
</evidence>
<feature type="signal peptide" evidence="8">
    <location>
        <begin position="1"/>
        <end position="21"/>
    </location>
</feature>